<evidence type="ECO:0000313" key="2">
    <source>
        <dbReference type="EMBL" id="KAF1999325.1"/>
    </source>
</evidence>
<dbReference type="PANTHER" id="PTHR13847:SF213">
    <property type="entry name" value="DEPENDENT OXIDOREDUCTASE, PUTATIVE-RELATED"/>
    <property type="match status" value="1"/>
</dbReference>
<dbReference type="Gene3D" id="3.30.9.10">
    <property type="entry name" value="D-Amino Acid Oxidase, subunit A, domain 2"/>
    <property type="match status" value="1"/>
</dbReference>
<accession>A0A6A5WJM3</accession>
<protein>
    <submittedName>
        <fullName evidence="2">FAD dependent oxidoreductase</fullName>
    </submittedName>
</protein>
<gene>
    <name evidence="2" type="ORF">P154DRAFT_554814</name>
</gene>
<dbReference type="EMBL" id="ML977596">
    <property type="protein sequence ID" value="KAF1999325.1"/>
    <property type="molecule type" value="Genomic_DNA"/>
</dbReference>
<sequence>MPPDITSLLNVDPSLPTTNPTTPYWLQPPHHLANAQSAHLPNTQDIVIIGSGITAASLALTLLRKDPTCTITLLEARTLCSGATGRNGGHLVTYGGASYSALKELVGSEQAIKVIDYTFKNIERTRELVSEFGGLEVEFRDVTRLRMFGSEQLHAAKESVAAYERDRGSMKGQYTFIDKEEARERYGVNNANVTGVGVIRASALWPYRLITRIYDHLVCTYPSRFTLETNTPALSIEYNATTFPSHPYTIATPRGTIRSTKVIHCTNGYAGHLLPLLRGALYPNRGTMTVQDLGDRLPNHGQNTSWSLHSAPQTRSGKVDSGMCYLQQNALTGYFFIGGEKRTMEEAITSNDSEHNESSVLHLQDKLPRLFGLHPSKGDRLVSTWTGIMGYTADGLPLVGRLSSPITGRMGDGEYIAAGFNGMGMSMCILAGEAIAQMIVGGDITKWFPEAFEISTERLRERLNAGISVAKS</sequence>
<evidence type="ECO:0000313" key="3">
    <source>
        <dbReference type="Proteomes" id="UP000799779"/>
    </source>
</evidence>
<reference evidence="2" key="1">
    <citation type="journal article" date="2020" name="Stud. Mycol.">
        <title>101 Dothideomycetes genomes: a test case for predicting lifestyles and emergence of pathogens.</title>
        <authorList>
            <person name="Haridas S."/>
            <person name="Albert R."/>
            <person name="Binder M."/>
            <person name="Bloem J."/>
            <person name="Labutti K."/>
            <person name="Salamov A."/>
            <person name="Andreopoulos B."/>
            <person name="Baker S."/>
            <person name="Barry K."/>
            <person name="Bills G."/>
            <person name="Bluhm B."/>
            <person name="Cannon C."/>
            <person name="Castanera R."/>
            <person name="Culley D."/>
            <person name="Daum C."/>
            <person name="Ezra D."/>
            <person name="Gonzalez J."/>
            <person name="Henrissat B."/>
            <person name="Kuo A."/>
            <person name="Liang C."/>
            <person name="Lipzen A."/>
            <person name="Lutzoni F."/>
            <person name="Magnuson J."/>
            <person name="Mondo S."/>
            <person name="Nolan M."/>
            <person name="Ohm R."/>
            <person name="Pangilinan J."/>
            <person name="Park H.-J."/>
            <person name="Ramirez L."/>
            <person name="Alfaro M."/>
            <person name="Sun H."/>
            <person name="Tritt A."/>
            <person name="Yoshinaga Y."/>
            <person name="Zwiers L.-H."/>
            <person name="Turgeon B."/>
            <person name="Goodwin S."/>
            <person name="Spatafora J."/>
            <person name="Crous P."/>
            <person name="Grigoriev I."/>
        </authorList>
    </citation>
    <scope>NUCLEOTIDE SEQUENCE</scope>
    <source>
        <strain evidence="2">CBS 123094</strain>
    </source>
</reference>
<dbReference type="Proteomes" id="UP000799779">
    <property type="component" value="Unassembled WGS sequence"/>
</dbReference>
<dbReference type="InterPro" id="IPR006076">
    <property type="entry name" value="FAD-dep_OxRdtase"/>
</dbReference>
<dbReference type="OrthoDB" id="429143at2759"/>
<dbReference type="AlphaFoldDB" id="A0A6A5WJM3"/>
<name>A0A6A5WJM3_9PLEO</name>
<dbReference type="GO" id="GO:0005737">
    <property type="term" value="C:cytoplasm"/>
    <property type="evidence" value="ECO:0007669"/>
    <property type="project" value="TreeGrafter"/>
</dbReference>
<dbReference type="SUPFAM" id="SSF51905">
    <property type="entry name" value="FAD/NAD(P)-binding domain"/>
    <property type="match status" value="1"/>
</dbReference>
<dbReference type="InterPro" id="IPR036188">
    <property type="entry name" value="FAD/NAD-bd_sf"/>
</dbReference>
<dbReference type="Pfam" id="PF01266">
    <property type="entry name" value="DAO"/>
    <property type="match status" value="1"/>
</dbReference>
<dbReference type="PANTHER" id="PTHR13847">
    <property type="entry name" value="SARCOSINE DEHYDROGENASE-RELATED"/>
    <property type="match status" value="1"/>
</dbReference>
<feature type="domain" description="FAD dependent oxidoreductase" evidence="1">
    <location>
        <begin position="45"/>
        <end position="438"/>
    </location>
</feature>
<evidence type="ECO:0000259" key="1">
    <source>
        <dbReference type="Pfam" id="PF01266"/>
    </source>
</evidence>
<organism evidence="2 3">
    <name type="scientific">Amniculicola lignicola CBS 123094</name>
    <dbReference type="NCBI Taxonomy" id="1392246"/>
    <lineage>
        <taxon>Eukaryota</taxon>
        <taxon>Fungi</taxon>
        <taxon>Dikarya</taxon>
        <taxon>Ascomycota</taxon>
        <taxon>Pezizomycotina</taxon>
        <taxon>Dothideomycetes</taxon>
        <taxon>Pleosporomycetidae</taxon>
        <taxon>Pleosporales</taxon>
        <taxon>Amniculicolaceae</taxon>
        <taxon>Amniculicola</taxon>
    </lineage>
</organism>
<dbReference type="Gene3D" id="3.50.50.60">
    <property type="entry name" value="FAD/NAD(P)-binding domain"/>
    <property type="match status" value="1"/>
</dbReference>
<proteinExistence type="predicted"/>
<keyword evidence="3" id="KW-1185">Reference proteome</keyword>